<evidence type="ECO:0000256" key="1">
    <source>
        <dbReference type="ARBA" id="ARBA00022729"/>
    </source>
</evidence>
<evidence type="ECO:0000313" key="5">
    <source>
        <dbReference type="EMBL" id="PWJ27929.1"/>
    </source>
</evidence>
<dbReference type="InterPro" id="IPR011105">
    <property type="entry name" value="Cell_wall_hydrolase_SleB"/>
</dbReference>
<dbReference type="OrthoDB" id="9785345at2"/>
<name>A0A2Y9BG94_9FIRM</name>
<keyword evidence="6" id="KW-1185">Reference proteome</keyword>
<reference evidence="5 6" key="1">
    <citation type="submission" date="2018-05" db="EMBL/GenBank/DDBJ databases">
        <title>The Hungate 1000. A catalogue of reference genomes from the rumen microbiome.</title>
        <authorList>
            <person name="Kelly W."/>
        </authorList>
    </citation>
    <scope>NUCLEOTIDE SEQUENCE [LARGE SCALE GENOMIC DNA]</scope>
    <source>
        <strain evidence="5 6">NLAE-zl-C242</strain>
    </source>
</reference>
<dbReference type="Pfam" id="PF07486">
    <property type="entry name" value="Hydrolase_2"/>
    <property type="match status" value="1"/>
</dbReference>
<organism evidence="5 6">
    <name type="scientific">Faecalicatena orotica</name>
    <dbReference type="NCBI Taxonomy" id="1544"/>
    <lineage>
        <taxon>Bacteria</taxon>
        <taxon>Bacillati</taxon>
        <taxon>Bacillota</taxon>
        <taxon>Clostridia</taxon>
        <taxon>Lachnospirales</taxon>
        <taxon>Lachnospiraceae</taxon>
        <taxon>Faecalicatena</taxon>
    </lineage>
</organism>
<feature type="region of interest" description="Disordered" evidence="2">
    <location>
        <begin position="228"/>
        <end position="258"/>
    </location>
</feature>
<gene>
    <name evidence="5" type="ORF">A8806_110104</name>
</gene>
<evidence type="ECO:0000256" key="2">
    <source>
        <dbReference type="SAM" id="MobiDB-lite"/>
    </source>
</evidence>
<keyword evidence="5" id="KW-0378">Hydrolase</keyword>
<evidence type="ECO:0000259" key="3">
    <source>
        <dbReference type="Pfam" id="PF07486"/>
    </source>
</evidence>
<dbReference type="InterPro" id="IPR042047">
    <property type="entry name" value="SleB_dom1"/>
</dbReference>
<dbReference type="Proteomes" id="UP000245845">
    <property type="component" value="Unassembled WGS sequence"/>
</dbReference>
<sequence length="388" mass="41787">MKLRSKRGGRAILAFVCSLVLVLSVFPVYAEDQESLKSKTSDLQDQLSGINKDLLAISDEISTAEMQVEITNGEILRTKDSLDEAKANEAKQYDDMKTRIKYMYETGNATLLEMLFSAESMTDFLNKADFIQNISDYDRDMLTELQKTRQEIADKKETLEAQQTSLVAIQKDLEKQEEQLKQKAKETSTDLETYKAQLEKLKAEEAAKAAAAAEAAAKAKAAEEANAKANASTSGNNNSGGSNSDNGSSGGGNSGGGGYDDSVVNGGATNVGGSDLDVFAAILDCEAMHDYNSMLAVATVIMNRVYSPIFPNSITDVVYASGQFEPVWSGRLDAVLSSGASDLAYTVAQDAINGARLAAVQDCYYFLYAGATDRPGVNIGNNLFFQGW</sequence>
<accession>A0A2Y9BG94</accession>
<dbReference type="Pfam" id="PF24568">
    <property type="entry name" value="CC_PcsB"/>
    <property type="match status" value="1"/>
</dbReference>
<dbReference type="EMBL" id="QGDL01000010">
    <property type="protein sequence ID" value="PWJ27929.1"/>
    <property type="molecule type" value="Genomic_DNA"/>
</dbReference>
<dbReference type="GO" id="GO:0016787">
    <property type="term" value="F:hydrolase activity"/>
    <property type="evidence" value="ECO:0007669"/>
    <property type="project" value="UniProtKB-KW"/>
</dbReference>
<evidence type="ECO:0000259" key="4">
    <source>
        <dbReference type="Pfam" id="PF24568"/>
    </source>
</evidence>
<proteinExistence type="predicted"/>
<keyword evidence="1" id="KW-0732">Signal</keyword>
<dbReference type="Gene3D" id="1.10.10.2520">
    <property type="entry name" value="Cell wall hydrolase SleB, domain 1"/>
    <property type="match status" value="1"/>
</dbReference>
<feature type="compositionally biased region" description="Low complexity" evidence="2">
    <location>
        <begin position="228"/>
        <end position="247"/>
    </location>
</feature>
<evidence type="ECO:0000313" key="6">
    <source>
        <dbReference type="Proteomes" id="UP000245845"/>
    </source>
</evidence>
<dbReference type="InterPro" id="IPR057309">
    <property type="entry name" value="PcsB_CC"/>
</dbReference>
<feature type="domain" description="Cell wall hydrolase SleB" evidence="3">
    <location>
        <begin position="290"/>
        <end position="369"/>
    </location>
</feature>
<protein>
    <submittedName>
        <fullName evidence="5">Peptidoglycan hydrolase CwlO-like protein</fullName>
    </submittedName>
</protein>
<dbReference type="RefSeq" id="WP_109732291.1">
    <property type="nucleotide sequence ID" value="NZ_BAAACK010000029.1"/>
</dbReference>
<feature type="compositionally biased region" description="Gly residues" evidence="2">
    <location>
        <begin position="248"/>
        <end position="258"/>
    </location>
</feature>
<dbReference type="Gene3D" id="6.10.250.3150">
    <property type="match status" value="1"/>
</dbReference>
<feature type="domain" description="Peptidoglycan hydrolase PcsB coiled-coil" evidence="4">
    <location>
        <begin position="85"/>
        <end position="155"/>
    </location>
</feature>
<comment type="caution">
    <text evidence="5">The sequence shown here is derived from an EMBL/GenBank/DDBJ whole genome shotgun (WGS) entry which is preliminary data.</text>
</comment>
<dbReference type="AlphaFoldDB" id="A0A2Y9BG94"/>